<organism evidence="8 9">
    <name type="scientific">Coemansia brasiliensis</name>
    <dbReference type="NCBI Taxonomy" id="2650707"/>
    <lineage>
        <taxon>Eukaryota</taxon>
        <taxon>Fungi</taxon>
        <taxon>Fungi incertae sedis</taxon>
        <taxon>Zoopagomycota</taxon>
        <taxon>Kickxellomycotina</taxon>
        <taxon>Kickxellomycetes</taxon>
        <taxon>Kickxellales</taxon>
        <taxon>Kickxellaceae</taxon>
        <taxon>Coemansia</taxon>
    </lineage>
</organism>
<evidence type="ECO:0000256" key="2">
    <source>
        <dbReference type="ARBA" id="ARBA00022723"/>
    </source>
</evidence>
<dbReference type="OrthoDB" id="191651at2759"/>
<dbReference type="InterPro" id="IPR040023">
    <property type="entry name" value="WBP4"/>
</dbReference>
<feature type="compositionally biased region" description="Basic residues" evidence="6">
    <location>
        <begin position="205"/>
        <end position="221"/>
    </location>
</feature>
<keyword evidence="3" id="KW-0863">Zinc-finger</keyword>
<dbReference type="PANTHER" id="PTHR13173:SF10">
    <property type="entry name" value="WW DOMAIN-BINDING PROTEIN 4"/>
    <property type="match status" value="1"/>
</dbReference>
<evidence type="ECO:0000256" key="6">
    <source>
        <dbReference type="SAM" id="MobiDB-lite"/>
    </source>
</evidence>
<dbReference type="InterPro" id="IPR000690">
    <property type="entry name" value="Matrin/U1-C_Znf_C2H2"/>
</dbReference>
<keyword evidence="9" id="KW-1185">Reference proteome</keyword>
<reference evidence="8" key="1">
    <citation type="submission" date="2022-07" db="EMBL/GenBank/DDBJ databases">
        <title>Phylogenomic reconstructions and comparative analyses of Kickxellomycotina fungi.</title>
        <authorList>
            <person name="Reynolds N.K."/>
            <person name="Stajich J.E."/>
            <person name="Barry K."/>
            <person name="Grigoriev I.V."/>
            <person name="Crous P."/>
            <person name="Smith M.E."/>
        </authorList>
    </citation>
    <scope>NUCLEOTIDE SEQUENCE</scope>
    <source>
        <strain evidence="8">NRRL 1566</strain>
    </source>
</reference>
<evidence type="ECO:0000256" key="3">
    <source>
        <dbReference type="ARBA" id="ARBA00022771"/>
    </source>
</evidence>
<protein>
    <recommendedName>
        <fullName evidence="7">Matrin-type domain-containing protein</fullName>
    </recommendedName>
</protein>
<feature type="region of interest" description="Disordered" evidence="6">
    <location>
        <begin position="92"/>
        <end position="134"/>
    </location>
</feature>
<dbReference type="InterPro" id="IPR003604">
    <property type="entry name" value="Matrin/U1-like-C_Znf_C2H2"/>
</dbReference>
<keyword evidence="4" id="KW-0862">Zinc</keyword>
<feature type="compositionally biased region" description="Basic and acidic residues" evidence="6">
    <location>
        <begin position="32"/>
        <end position="45"/>
    </location>
</feature>
<dbReference type="InterPro" id="IPR013085">
    <property type="entry name" value="U1-CZ_Znf_C2H2"/>
</dbReference>
<name>A0A9W8M144_9FUNG</name>
<dbReference type="GO" id="GO:0008270">
    <property type="term" value="F:zinc ion binding"/>
    <property type="evidence" value="ECO:0007669"/>
    <property type="project" value="UniProtKB-KW"/>
</dbReference>
<comment type="subcellular location">
    <subcellularLocation>
        <location evidence="1">Nucleus</location>
    </subcellularLocation>
</comment>
<proteinExistence type="predicted"/>
<dbReference type="SUPFAM" id="SSF57667">
    <property type="entry name" value="beta-beta-alpha zinc fingers"/>
    <property type="match status" value="1"/>
</dbReference>
<feature type="region of interest" description="Disordered" evidence="6">
    <location>
        <begin position="194"/>
        <end position="221"/>
    </location>
</feature>
<dbReference type="GO" id="GO:0000398">
    <property type="term" value="P:mRNA splicing, via spliceosome"/>
    <property type="evidence" value="ECO:0007669"/>
    <property type="project" value="InterPro"/>
</dbReference>
<feature type="compositionally biased region" description="Low complexity" evidence="6">
    <location>
        <begin position="93"/>
        <end position="105"/>
    </location>
</feature>
<dbReference type="SMART" id="SM00451">
    <property type="entry name" value="ZnF_U1"/>
    <property type="match status" value="1"/>
</dbReference>
<dbReference type="PANTHER" id="PTHR13173">
    <property type="entry name" value="WW DOMAIN BINDING PROTEIN 4"/>
    <property type="match status" value="1"/>
</dbReference>
<dbReference type="GO" id="GO:0003723">
    <property type="term" value="F:RNA binding"/>
    <property type="evidence" value="ECO:0007669"/>
    <property type="project" value="TreeGrafter"/>
</dbReference>
<evidence type="ECO:0000256" key="4">
    <source>
        <dbReference type="ARBA" id="ARBA00022833"/>
    </source>
</evidence>
<dbReference type="InterPro" id="IPR036236">
    <property type="entry name" value="Znf_C2H2_sf"/>
</dbReference>
<dbReference type="GO" id="GO:0071011">
    <property type="term" value="C:precatalytic spliceosome"/>
    <property type="evidence" value="ECO:0007669"/>
    <property type="project" value="TreeGrafter"/>
</dbReference>
<evidence type="ECO:0000256" key="5">
    <source>
        <dbReference type="ARBA" id="ARBA00023242"/>
    </source>
</evidence>
<dbReference type="PROSITE" id="PS50171">
    <property type="entry name" value="ZF_MATRIN"/>
    <property type="match status" value="1"/>
</dbReference>
<feature type="region of interest" description="Disordered" evidence="6">
    <location>
        <begin position="32"/>
        <end position="63"/>
    </location>
</feature>
<dbReference type="Gene3D" id="3.30.160.60">
    <property type="entry name" value="Classic Zinc Finger"/>
    <property type="match status" value="1"/>
</dbReference>
<accession>A0A9W8M144</accession>
<sequence length="221" mass="24893">MSSYKRKAPWDRNNKYWCDYCRIYVYDNRTSRNQHESGAKHKDNVQKYLRKMGKDADAKEQAEKQLNAQLAKIEQAAAKSFQKDMGTAHSTLAAAAPTITAPKPKSSYHKPAQSEKQSEAAAPVQSSRPAHMGIIGEWEVVQDPMQEASGPIAPHDDLPPSPTGLRGEELLDEEDQQPQQMAEFEIKEKTVAVSDTDCKESTPVFKKRRTPASRSTRKRHK</sequence>
<evidence type="ECO:0000313" key="8">
    <source>
        <dbReference type="EMBL" id="KAJ2850392.1"/>
    </source>
</evidence>
<evidence type="ECO:0000256" key="1">
    <source>
        <dbReference type="ARBA" id="ARBA00004123"/>
    </source>
</evidence>
<dbReference type="Proteomes" id="UP001139887">
    <property type="component" value="Unassembled WGS sequence"/>
</dbReference>
<comment type="caution">
    <text evidence="8">The sequence shown here is derived from an EMBL/GenBank/DDBJ whole genome shotgun (WGS) entry which is preliminary data.</text>
</comment>
<feature type="domain" description="Matrin-type" evidence="7">
    <location>
        <begin position="16"/>
        <end position="47"/>
    </location>
</feature>
<evidence type="ECO:0000313" key="9">
    <source>
        <dbReference type="Proteomes" id="UP001139887"/>
    </source>
</evidence>
<dbReference type="Pfam" id="PF06220">
    <property type="entry name" value="zf-U1"/>
    <property type="match status" value="1"/>
</dbReference>
<feature type="compositionally biased region" description="Basic and acidic residues" evidence="6">
    <location>
        <begin position="52"/>
        <end position="63"/>
    </location>
</feature>
<evidence type="ECO:0000259" key="7">
    <source>
        <dbReference type="PROSITE" id="PS50171"/>
    </source>
</evidence>
<gene>
    <name evidence="8" type="ORF">IWW36_001944</name>
</gene>
<dbReference type="AlphaFoldDB" id="A0A9W8M144"/>
<feature type="region of interest" description="Disordered" evidence="6">
    <location>
        <begin position="146"/>
        <end position="178"/>
    </location>
</feature>
<keyword evidence="5" id="KW-0539">Nucleus</keyword>
<dbReference type="EMBL" id="JANBUW010000034">
    <property type="protein sequence ID" value="KAJ2850392.1"/>
    <property type="molecule type" value="Genomic_DNA"/>
</dbReference>
<keyword evidence="2" id="KW-0479">Metal-binding</keyword>